<feature type="region of interest" description="Disordered" evidence="5">
    <location>
        <begin position="6230"/>
        <end position="6251"/>
    </location>
</feature>
<dbReference type="GeneID" id="116941121"/>
<evidence type="ECO:0000256" key="3">
    <source>
        <dbReference type="ARBA" id="ARBA00023203"/>
    </source>
</evidence>
<feature type="compositionally biased region" description="Polar residues" evidence="5">
    <location>
        <begin position="6793"/>
        <end position="6803"/>
    </location>
</feature>
<evidence type="ECO:0000256" key="5">
    <source>
        <dbReference type="SAM" id="MobiDB-lite"/>
    </source>
</evidence>
<feature type="domain" description="SH3" evidence="6">
    <location>
        <begin position="7139"/>
        <end position="7198"/>
    </location>
</feature>
<dbReference type="Proteomes" id="UP001318040">
    <property type="component" value="Chromosome 10"/>
</dbReference>
<feature type="region of interest" description="Disordered" evidence="5">
    <location>
        <begin position="6984"/>
        <end position="7076"/>
    </location>
</feature>
<dbReference type="GO" id="GO:0030018">
    <property type="term" value="C:Z disc"/>
    <property type="evidence" value="ECO:0007669"/>
    <property type="project" value="InterPro"/>
</dbReference>
<keyword evidence="2" id="KW-0677">Repeat</keyword>
<evidence type="ECO:0000313" key="8">
    <source>
        <dbReference type="RefSeq" id="XP_032807701.1"/>
    </source>
</evidence>
<evidence type="ECO:0000313" key="7">
    <source>
        <dbReference type="Proteomes" id="UP001318040"/>
    </source>
</evidence>
<keyword evidence="1 4" id="KW-0728">SH3 domain</keyword>
<organism evidence="7 8">
    <name type="scientific">Petromyzon marinus</name>
    <name type="common">Sea lamprey</name>
    <dbReference type="NCBI Taxonomy" id="7757"/>
    <lineage>
        <taxon>Eukaryota</taxon>
        <taxon>Metazoa</taxon>
        <taxon>Chordata</taxon>
        <taxon>Craniata</taxon>
        <taxon>Vertebrata</taxon>
        <taxon>Cyclostomata</taxon>
        <taxon>Hyperoartia</taxon>
        <taxon>Petromyzontiformes</taxon>
        <taxon>Petromyzontidae</taxon>
        <taxon>Petromyzon</taxon>
    </lineage>
</organism>
<feature type="region of interest" description="Disordered" evidence="5">
    <location>
        <begin position="6779"/>
        <end position="6803"/>
    </location>
</feature>
<reference evidence="8" key="1">
    <citation type="submission" date="2025-08" db="UniProtKB">
        <authorList>
            <consortium name="RefSeq"/>
        </authorList>
    </citation>
    <scope>IDENTIFICATION</scope>
    <source>
        <tissue evidence="8">Sperm</tissue>
    </source>
</reference>
<dbReference type="Pfam" id="PF00880">
    <property type="entry name" value="Nebulin"/>
    <property type="match status" value="85"/>
</dbReference>
<feature type="compositionally biased region" description="Low complexity" evidence="5">
    <location>
        <begin position="6860"/>
        <end position="6876"/>
    </location>
</feature>
<dbReference type="InterPro" id="IPR000900">
    <property type="entry name" value="Nebulin_repeat"/>
</dbReference>
<dbReference type="InterPro" id="IPR001452">
    <property type="entry name" value="SH3_domain"/>
</dbReference>
<feature type="compositionally biased region" description="Polar residues" evidence="5">
    <location>
        <begin position="6839"/>
        <end position="6859"/>
    </location>
</feature>
<proteinExistence type="predicted"/>
<gene>
    <name evidence="8" type="primary">LOC116941121</name>
</gene>
<dbReference type="KEGG" id="pmrn:116941121"/>
<protein>
    <submittedName>
        <fullName evidence="8">Nebulin-like isoform X1</fullName>
    </submittedName>
</protein>
<evidence type="ECO:0000256" key="1">
    <source>
        <dbReference type="ARBA" id="ARBA00022443"/>
    </source>
</evidence>
<feature type="region of interest" description="Disordered" evidence="5">
    <location>
        <begin position="134"/>
        <end position="162"/>
    </location>
</feature>
<feature type="compositionally biased region" description="Low complexity" evidence="5">
    <location>
        <begin position="6924"/>
        <end position="6936"/>
    </location>
</feature>
<feature type="compositionally biased region" description="Polar residues" evidence="5">
    <location>
        <begin position="6984"/>
        <end position="7009"/>
    </location>
</feature>
<dbReference type="PROSITE" id="PS50002">
    <property type="entry name" value="SH3"/>
    <property type="match status" value="1"/>
</dbReference>
<dbReference type="GO" id="GO:0051015">
    <property type="term" value="F:actin filament binding"/>
    <property type="evidence" value="ECO:0007669"/>
    <property type="project" value="InterPro"/>
</dbReference>
<dbReference type="Gene3D" id="2.30.30.40">
    <property type="entry name" value="SH3 Domains"/>
    <property type="match status" value="1"/>
</dbReference>
<feature type="compositionally biased region" description="Low complexity" evidence="5">
    <location>
        <begin position="7010"/>
        <end position="7022"/>
    </location>
</feature>
<feature type="region of interest" description="Disordered" evidence="5">
    <location>
        <begin position="6817"/>
        <end position="6876"/>
    </location>
</feature>
<dbReference type="FunFam" id="2.30.30.40:FF:000007">
    <property type="entry name" value="nebulin isoform X1"/>
    <property type="match status" value="1"/>
</dbReference>
<dbReference type="PANTHER" id="PTHR11039:SF37">
    <property type="entry name" value="NEBULIN"/>
    <property type="match status" value="1"/>
</dbReference>
<dbReference type="SMART" id="SM00326">
    <property type="entry name" value="SH3"/>
    <property type="match status" value="1"/>
</dbReference>
<dbReference type="InterPro" id="IPR036028">
    <property type="entry name" value="SH3-like_dom_sf"/>
</dbReference>
<feature type="compositionally biased region" description="Polar residues" evidence="5">
    <location>
        <begin position="7023"/>
        <end position="7042"/>
    </location>
</feature>
<dbReference type="PROSITE" id="PS51216">
    <property type="entry name" value="NEBULIN"/>
    <property type="match status" value="135"/>
</dbReference>
<accession>A0AAJ7SXY8</accession>
<evidence type="ECO:0000256" key="4">
    <source>
        <dbReference type="PROSITE-ProRule" id="PRU00192"/>
    </source>
</evidence>
<evidence type="ECO:0000259" key="6">
    <source>
        <dbReference type="PROSITE" id="PS50002"/>
    </source>
</evidence>
<sequence>MGSTCHVTRFGGPKELPGTHGLGSGWMHGACEEDTVRLGCTNMSRRVGEYAVTEEHIEEYDIDSPEWKTVGKSKSYEEFEEEVGGYTKITTVTETKLTKQLPGTVTERTIITEIPYDEGGEEEEEEEVEEIVTKKFGASDGPRSTQQSRPERKAAKDVSATPSEHLTVDLLHSKKAQNLYSTLKYKKDYEENKAMGFSIVTDTPERKRTKRAQDQISEVKYHKEWEKMKNVCHLDNTSRDVEHAAKVSKMVSKILYKEKYEDMKEHFQLPPDAPEFVHALKNSALYSKNAYKAEYEDEKTTFFPYADSPELRRVASAQKIFSDIQYKQKGHAPYTSVADTPDVRQAKKNFLQGSDLKYREAYNKDVKGKWAETPYVDMANAKINAHNLSQIQYKADWEHMKDKQCGLQKDALPLKVAKAQRKIASNVEYKRAFEQARGQAACMQSVDDDPKIRHSMNVSKNRSENLYKKEYEKNKTKFHMPADSVHVVQAKNAQEMASNLDYKTSPHGYVLPPDCVTSQQARKAYDLQSDNLYKSDMDWMRGVGWVTSGSVDVEKVKRAGSILSERKYRQPAQQQPFTQVEDTPELVKAKSNQQLCSKLVYKADSEKRLHQYTMDADEPQLLQAKVNSINLSNKCYQFDYEENKATGYELKADAIPFRAARASSNIVSDRKYKKEYEADKGKHIGAQSLQDDPKMVHSMRVAKMQSQREYKKGYEKGKTSYHTPMDMLQVVEAKKAQAMASNLDYKTRLHSYVLPPDHMTGQHARKAYDLQSDNLYKSDMDWMRGVGWVTSGSVDVEKVKRAGSILSERKYRQPAQQQPFTQVEDTPELVKAKSNQQLCSKLVYKADSEKRLHQYTMDADEPQLLQAKVNSINLSKKCYQFDYEENKATGYDLKADAIPFRAARASSNIVSDHKYKKEYEADKGKHIGAQSLQDDPKMVHSMRVAKMQSQREYKKGYEKGKTSYHTPMDMLQVVEAKKAQAMASDVDYKTRLHSYVLPPDYMTGQHARKAYDLQSDSLYKSDLEWIRGCGWIPTESLDVKKVQRAGDILSEKKYRQHPDTVGFTSVTDSPVMQQCKLNADQINDRAYRKAWEDSKTEISMMPDTPQLLQAKANAYNLSDVCYKKGLEEQRALGCDVRADAIPIRAAKACRAIASDVKYKEAFEKAKGHHVGFQSLEDDPKLVHSMRVAKMQSDRAYKKNFEKSKTNYHMPLDMLNLVMAKKCQDMVSDTNYRQRLHDWTCLPDQTSVAHAKMANELQSDTLYKADLDWIRGCGWIPVGSLDNVKAQKAGDILSEKKYRQHPDTVGFTSISDSPEMLQAKVNAEQLSDLVYRADGEEAKHSYTLPPDAPQLLQARVNAFNSSDVCYKMAWEKTKDKDFELPLDALSITAAKRSVNIMSDRKYKKEYEADKGKHIGAQSLQDDPKMVHSMRVAKMQSEREYKKGYEKGKTSYHTPLDMLQVVEAKKAQAMASNVDYKTRLHSYVLPPDYMTGQHARKAYDLQSDSLYKSDLEWIRGCGWIPTESLDVKKVQRAGDILSEKKYRQHPDTVGFTSVTDSPVMQQCKLNADQINDRLYKEAWEQDKVSIHVMPDTPQLLQAKVNTYNLSDIYYKHDLEQMRANGYDLRLDAISIKAAKASRNIASDVKYKEAFEKAKGHHVGFQSLEDDPKLVHSIRVAKMQSDRAYKKDFEKSKTNYHMPLDMLNLVMAKKCQDMVSDANYRQRLHDWTCLPDQTSVAHAKMANELQSDTLYKSDLDWIRGCGWIPVGSLDNVKVQKAGDILSEKKYRQHPDTVGFTSISDSLVMQQYKLNADQINNRLYKKAWEQDKISIHVMPDTPQLLQAKVNSYNLSDVCYKKGLEEQRALGCDVRADAIPIRAAKACRAIASDVKYKEAFEKAKGHHVGFQSLEDDPKLVHSMRVAKMQSDRAYKKDFEKSKTNYHMPLDMLNLVMAKKCQDMVSDANYRQRLHDWTCLPDQTSVAHAKMANELQSDTLYKADLDWIRGCGWISVGSLDNVKAQRAGDILSERKYRQHPDTVGFTSITDSPVMQQCKINADQINNRLYKEAWEQDKVSIHVMPDTPEMLQAKVNSYNLSDKYYKHSLEQMRSDGYDLRLDAISIKAAKASRSIASDYIYKEAYRKQKGHHVGFRSLEDDPKLVHSIRVAKMQSDREYKKDFEKSKTNYHMPLDMLNLVMAKKCQDMVSDANYRQRLHDWTCLADQTSVAHAKMANELQSDNLYKADLDWIRGCGWIPVGSLDNVKAQRAGDILSERKYRQHPDTVGFTSITNSPFMQQCKLNADQINDRLYKEAWEQDKVSIHVMPDTPQLLQAKVNTYNLSDKYYKQGLEQMRADGYDLRLDAISIKAAKASRNIVSDVKYKEAFEKAKGHHVGFQSLEDDPKLVHSMRVAKMQSDRAYKKDFEKSKTNYHMPLDMLNLVMAKKCQDMVSDANYRQRLHDWTCLPDQTSVAHAKMANELQSDTLYKADLDWIRGCGWIPVGSLDNVKAQRAGDILSERKYRQHPETVGFTSITNSPFMQQCKLNADQINDRLYKEAWEQDKVSIHVMPDTPQLLQAKVNTYNLSDKSYKHDLEQMRADGYDLKLDAISIKTAKASRNIASDYIYKEAYRKQKGHHVGFRSLEDDPKLVHSIRVARIQSDREYKKDFEKSKTNYHMPLDMLNLVMAKKCQDMVSDANYRQRLHDWTCLPDQTSVTHAKMANELQSDTLYKADLDWIRGCGWIPVGSLDNVKAQRAGDILSERKYRQHPDTVGFTSITNSPFMQQCKLNADQINDRLYKEAWEQDKVSIHVMPDTPGLLQAKVNTYNLSDKYYKQGLEQMRADGYDLGLDAISIKAAKASRSIASDYIYKEAYRKQKGHHVGFRSLEDDPKLVHSIRVAKMQSDREYKKDFEKSKTNYHMPLDMLNLVMAKKCQDMVSDANYRQRLHDWTCLPDQTSVAHAKMANELQSDTLYKADLDWLRGCGWIPVGSLDNVKAQRAGDILSERKYRQHPETVGFTSITNSPFMQQCKLNADQINDRLYKKAWEQDKISIHVMPDTPGLLQAKVNTYNLSDKYYKQGLQQMRADGYDLGLEAISIKAAKASRNIASDVKYKEAFEKEKGHHVGFQSLEDDPKLVHSIRVAKMQSDRAYKKDFEKSKTNYHMPLDMLNLVMAKKCQDMVSDTNYRQRLHDWTCLPDQTSVAHAKMANELQSDTLYKADLDWLRGCGWIPVGSLDNVKAQRAGDILSERKYRQHPDTVGFTSITNSPFMQQCKLNADQINDRLYKEAWEQDKVSIHVMPDTPQLLQAKVNTYNLSDKSYKQDLVQMRADGYDLGLEAISVKAAKASRNIASDYLYTEAYRKEKGHHFGFRSLEDDPKLVHSIRVAKMQSDREYKKDFEKSKTNYHMPLDMLNLVMAKKCQDMVSDANYRQRLHDWTCLPDQTSVAHAKMANELQSDTLYKADLDWLRGCGWIPVGSLDNVKAQRAGDILSERKYRQHPETVGFTSITNSPFMQQCKLNADQINDRLYKKAWEQDKVSIHVMPDTPGLLQAKVNTYNLSDKCYRKGLEKMRADGYDLKSDAISIKAAKASRDIASDYIYKEAYRKGKGHHFGFRSLEDDPKLVHSIRVAKMQSEREYRKDFENIKHSNHIPLDMLNLVMAKKCQYMVSDANYRQRLHDWTCLPDQTSIAHAKMANELQSDVLYKADLEWLRGCGWIANESLDMKKAQRAAEILSDKKYRQHPATLSFTCVNDSPFLLQCKLNADQINDRLYRETWEQDKIRIHVMPDTPQMLQAKVNTYNLSDKSYRKGLEQMRADGYDLGSEAISVKAAKASRIIASDYIYKQAYEHDKGQLCGVRSMDDDLRMVNALRVGKLQSDLEYKKDLVESKSNLHIPTDMLNLVVAKKCQDMLSDTTYRQRLHDWTCLPDQTSVAHAKMATELQSDTLYKADLDWLRGCGWIPVGSLDNVKAQRAGDILSERKYRQHPETVGFTSITNSPFMQQCKLNANQINDRLYKKAWEQDKISIHVMPDTPQLLQAKVNTYNLSDKSYKKGLEQMRADGYDLGLEAISIKAAKASRNIASDVNYKEAYEKEKGHYIGFQYLDDDIKMLHSTRVGKLLSNLEYRKDFDESKGKFHIPTDMMNVVMAKKCQDILSDVNYRQRLHDWTCLPDQTSIAHAKMANELQSDALYKADLEWLRGCGWIANGSLDMKKAQRAAEILSDRKYRQHPATLSFTCVNDSPFLLQCKLNADQINDRLYKEAWEQDKVSIHVMPDTPQLLQAKVNTYNLSDKSYRKDWEESRALGHDVRFDAIPIRSAMASRDICSDYKYKENYEKEKGQHLGIASLKDDLRMVNAFRAGKLQSDLEYKKNFDDDKSKFRIPTDMMNVVMAKKCQDILSDVNYRQRLHDWTCLPDQTSIAHAKMANELQSDALYKADLEWLRGCGWIANDSVDLKKAQRAAEILSERKYRQHPCSVGFTSVTNSPGLLQAKISAALMNNRLYTEQWNKDKGIIHLMPDAPPFILAKNNSYNINQRNYTRQWEEMKREGHHMKPDAIPVQAAKAAHLLISGIKYKEAYEKEKGQHRGIASLKDDLRMVNAFRAGKLQSDLEYKKDFDDNKSKFHIPTDMMNVVMAKKCQDMVSEVNYRQRLHDWTCLPDQTSVAHAKMANELQSDALYKADLEWLRGCGWIANDSLEVKKAQRAGEILSDKKYRQPPATIRFTSVTDAPFMLQCKVNADQINSRLYRKLWDADKTQIHVMPDTPELLQAKVNTVNLSDKHYRGAWRESRAEGYDMRIDAMPLQLARKSRDIISDYKYKESHEKGKGQLIGFRRLQDDPRLVHSARTGIMLNARLYRQKFEDDKTKCVTPVDALSVLQAKKCQHQLSDIPYRTYLRHWTCLPHQGPLLHAKHAQDLLSDNLYKEDLLWMRGLGCSVCDTPDILRAKEVYNHRSDIKYQAEAKLGQLKFTVVTDTPGYLTALTSAQQLSDIKYKAQYKAARGVYTPVLDSVDNIRVANAQKLFSNNLYKEAWQRVKAKGFSLPVDTVHLQNARHQQSLYSPRKYRAEYEQMKAHFTQPKLLKEDPRALHALHAGNILSNLLYTAAYNKGKGALHLAPDMMDVVVAKRAQDLASGRGYRSLRRSWICLPDMQQLEHARHAQELYSDVAYKDDLKWSRGIGCFVWDTPSILQAKQSRDQCSDVRYRAQAEAARSAFTPVLDTPGYLQAQTVRGYSDNKYKRHYLSEVRGRPVQGAKRLDIAHAVATARLRNDRWYQQGLKLLPTSYHLPVDTIALVTAKAAHGLTNNMLYRDNYEKGKAAGYRLPHDAVGFRTALHVGLLQNQRLYRVAYENGKANIHLGKDLPEITHVRAVQKAISRLDYRAAYELTRGRPMTLAWTPELLHCRVVGEQLSDVKYKEDLHWMQGTGCYLFNSPAFTLAREAKRYGSAYTKGAKVLLGNPKVVLDTPEYLRLQQNKQHTSDLVYRATGNVLKSRYTPVLDTPVLLRAKYAQELQSQSLYTDDAKRNVLHSYKMHADTPALLHAKAASQLINGRRYRAEYEQLKQKFVSRLDSPAILTAKRAHHLASDLRYKEAFEKDKGRYNMREDACELRHHRLVTDRISDVKYKENYVQGGGIWSHLPFLPELIHHKDVTEAISDVRYKEDVGYLRGIGCNMWGNPDMVMAKRNQQLYSAAVYHKDWDLDRGKFSFTADTPVLQTAKMAAVLISQLKYKAKYEKMKSKFTPVLEEPRNLHAKAMQVQQSPWMYKKDFEKMKTKFTLLVDMPSIKQAKAAAKLISDIVYKEKHNKTKHIGFTPVQDSPFLRHVKKADAHTSYWKYRDEYDRKKDACTLPPDAVPLCTAKQAYAISLDRPYRAQYEKTKARWVEVPDRPDMVSAMRATVQLSDAEYRQDREMLKGCKFSVTNDKLMVLAKQGQDLASGIKYHEQFQQMKDKFTPVTDSPVLNNVKNASSLASEVKYKEAGKKVLPKPAFSKIPQTPQTALVKKLSKLQSGKCYRQQHDQERGKSDYASMEHPPDVQHAMDVNKKQSSVAYKKAARASLNYTQVADRPDILKAQQAAKLISNIEYRAKAKEEAAGLITGMATRPDIDHATGVSHLVSQVEYTKQKPRGHGAASYDTPLMRQLKKASNLISHTKYKEKFDKEVKGKKPHFKADESTTYKANKQATALASEVKYKEDLKKMHTPGVGLASSLLMQHITSTSKLSSENVYKKEFEKSRGKYLHVVDGPQQVHHREVTDMQSESKYKQDYEKSKGKPMLDFETPTFITARESQLMQRQKDYRRDFEEGMKGRNLNDLETTPAYLCVKHASSILSEREYKKDLERVIKGKGMTVQDMNTPDLQRAKNATSILSQTKYKEMAGKELGVYISVVDSPDIVHARHMKDIMSSIKYKADAVREQGHFVSVLDTPQFNTVKENQKNFSEIQYRDPMASGTCATDTPELRHAKQAQHIISTVKYKEHPGKATPVPFTPEVERVRRNQEHVSDIKYKEQLGRGTAVMFTPEMERVRRNQANVSDVRYKEQLGRGTAVMFTPEMERVRRSQANVSDIKYKEQLGRGTAVMFTPEMERVRTNQVNVSDVKYKEAMRKCMAISLTPEMERLHHNRANVSVVQYKERLGKYTPVNIPSDLERLRETERHMNAAHYKDLGRWDQQGRSMCLLDTPEMRRVRQNQRDISMVKYHADFERSKARGFTPVTDDPITERVRKNTQDVSDIAYRGITRRVVQMESTSAEQGGTTDLRVWRTNPGSIFDYDPAEDNIQSRSLHVLSVQAKRYGREYPRSLSALSTSTGDEKSEMSGPTRTASFCSNTYSSQPAVQFQVSQQVQTGQSEGTQDQSGHAVGSRVQTHYSVGTQGQSGHSVGTKAQTGYSAGSQGQSGYSAGTRMQTSYIVGRQGQRAQPVGTKMQTGYSGAQDQSSRSAGTRVQTDYSAGSQGQSGHSAGTRMQTSYIVGNHGQSGQMVGTKMQTGYSLGTQDHSSCSVGTRVQTGYSVGSQGQSGHTVGTHGQSGHSLGTRIQSGYSVGSQGQSGHTVGTHGQSSHSVGTRVQTHYSVGSQGQSGYSTDFRGQTGHPVVNQGQGGHSVGTRMQTHYTVGTKVHTGQSVGGYLMGSQMRSSSSMQTAFLASAGVNVSASHRSLLSPVSSHLSSTSRTYRAVYEYTAADRDEVSFQDGDVIVNTQQIDEGWMYGTVQRTGISGMLPANYVQAL</sequence>
<dbReference type="InterPro" id="IPR013998">
    <property type="entry name" value="Nebulin-like"/>
</dbReference>
<dbReference type="CDD" id="cd11789">
    <property type="entry name" value="SH3_Nebulin_family_C"/>
    <property type="match status" value="1"/>
</dbReference>
<feature type="region of interest" description="Disordered" evidence="5">
    <location>
        <begin position="6889"/>
        <end position="6937"/>
    </location>
</feature>
<dbReference type="SMART" id="SM00227">
    <property type="entry name" value="NEBU"/>
    <property type="match status" value="186"/>
</dbReference>
<dbReference type="PRINTS" id="PR00510">
    <property type="entry name" value="NEBULIN"/>
</dbReference>
<dbReference type="GO" id="GO:0071691">
    <property type="term" value="P:cardiac muscle thin filament assembly"/>
    <property type="evidence" value="ECO:0007669"/>
    <property type="project" value="TreeGrafter"/>
</dbReference>
<feature type="compositionally biased region" description="Low complexity" evidence="5">
    <location>
        <begin position="7043"/>
        <end position="7054"/>
    </location>
</feature>
<keyword evidence="3" id="KW-0009">Actin-binding</keyword>
<dbReference type="RefSeq" id="XP_032807701.1">
    <property type="nucleotide sequence ID" value="XM_032951810.1"/>
</dbReference>
<dbReference type="PANTHER" id="PTHR11039">
    <property type="entry name" value="NEBULIN"/>
    <property type="match status" value="1"/>
</dbReference>
<feature type="compositionally biased region" description="Polar residues" evidence="5">
    <location>
        <begin position="6899"/>
        <end position="6923"/>
    </location>
</feature>
<evidence type="ECO:0000256" key="2">
    <source>
        <dbReference type="ARBA" id="ARBA00022737"/>
    </source>
</evidence>
<keyword evidence="7" id="KW-1185">Reference proteome</keyword>
<dbReference type="Pfam" id="PF14604">
    <property type="entry name" value="SH3_9"/>
    <property type="match status" value="1"/>
</dbReference>
<dbReference type="InterPro" id="IPR055297">
    <property type="entry name" value="NEBU/NEBL"/>
</dbReference>
<dbReference type="SUPFAM" id="SSF50044">
    <property type="entry name" value="SH3-domain"/>
    <property type="match status" value="1"/>
</dbReference>
<name>A0AAJ7SXY8_PETMA</name>